<dbReference type="SUPFAM" id="SSF55073">
    <property type="entry name" value="Nucleotide cyclase"/>
    <property type="match status" value="1"/>
</dbReference>
<evidence type="ECO:0000313" key="6">
    <source>
        <dbReference type="Proteomes" id="UP000664654"/>
    </source>
</evidence>
<reference evidence="5" key="1">
    <citation type="submission" date="2021-03" db="EMBL/GenBank/DDBJ databases">
        <title>novel species isolated from a fishpond in China.</title>
        <authorList>
            <person name="Lu H."/>
            <person name="Cai Z."/>
        </authorList>
    </citation>
    <scope>NUCLEOTIDE SEQUENCE</scope>
    <source>
        <strain evidence="5">JCM 30855</strain>
    </source>
</reference>
<dbReference type="PANTHER" id="PTHR45138">
    <property type="entry name" value="REGULATORY COMPONENTS OF SENSORY TRANSDUCTION SYSTEM"/>
    <property type="match status" value="1"/>
</dbReference>
<dbReference type="GO" id="GO:0005886">
    <property type="term" value="C:plasma membrane"/>
    <property type="evidence" value="ECO:0007669"/>
    <property type="project" value="TreeGrafter"/>
</dbReference>
<dbReference type="GO" id="GO:0043709">
    <property type="term" value="P:cell adhesion involved in single-species biofilm formation"/>
    <property type="evidence" value="ECO:0007669"/>
    <property type="project" value="TreeGrafter"/>
</dbReference>
<sequence>MNYSLLPLNARLVMMVLLVMTTALFLSLALGNAKSWQEISWLDVSGEGGIALLTLVWIFFLLVSRPPGRVTSLLVSGLSFFMFSALLDLLDEFMRYPQANWLSLIESIPAPIGMIMMTWALYQWHQEQLTLNAQLRRREARYREHLQVDWVTRLYSADYMRVQLSNKLTDPNSARLAVVMLDIDDFDHFNRRYGDAEGDRLLREISELILMNIRQTDLACRYAGDRFILMLPDTLPATARTLAEQICTAIRHLAFKVKESGEAVYHTLSFAVESVRDDDRVEDLLGRVNQRLDLARQGQG</sequence>
<evidence type="ECO:0000256" key="1">
    <source>
        <dbReference type="ARBA" id="ARBA00012528"/>
    </source>
</evidence>
<proteinExistence type="predicted"/>
<dbReference type="CDD" id="cd01949">
    <property type="entry name" value="GGDEF"/>
    <property type="match status" value="1"/>
</dbReference>
<dbReference type="Proteomes" id="UP000664654">
    <property type="component" value="Unassembled WGS sequence"/>
</dbReference>
<dbReference type="RefSeq" id="WP_206574800.1">
    <property type="nucleotide sequence ID" value="NZ_JAFKCV010000010.1"/>
</dbReference>
<feature type="transmembrane region" description="Helical" evidence="3">
    <location>
        <begin position="12"/>
        <end position="32"/>
    </location>
</feature>
<evidence type="ECO:0000259" key="4">
    <source>
        <dbReference type="PROSITE" id="PS50887"/>
    </source>
</evidence>
<dbReference type="InterPro" id="IPR029787">
    <property type="entry name" value="Nucleotide_cyclase"/>
</dbReference>
<dbReference type="AlphaFoldDB" id="A0A939DRM9"/>
<dbReference type="InterPro" id="IPR043128">
    <property type="entry name" value="Rev_trsase/Diguanyl_cyclase"/>
</dbReference>
<keyword evidence="3" id="KW-0812">Transmembrane</keyword>
<dbReference type="PROSITE" id="PS50887">
    <property type="entry name" value="GGDEF"/>
    <property type="match status" value="1"/>
</dbReference>
<keyword evidence="3" id="KW-1133">Transmembrane helix</keyword>
<evidence type="ECO:0000256" key="2">
    <source>
        <dbReference type="ARBA" id="ARBA00034247"/>
    </source>
</evidence>
<dbReference type="EC" id="2.7.7.65" evidence="1"/>
<protein>
    <recommendedName>
        <fullName evidence="1">diguanylate cyclase</fullName>
        <ecNumber evidence="1">2.7.7.65</ecNumber>
    </recommendedName>
</protein>
<gene>
    <name evidence="5" type="ORF">J0A66_15730</name>
</gene>
<feature type="transmembrane region" description="Helical" evidence="3">
    <location>
        <begin position="70"/>
        <end position="89"/>
    </location>
</feature>
<feature type="domain" description="GGDEF" evidence="4">
    <location>
        <begin position="174"/>
        <end position="300"/>
    </location>
</feature>
<dbReference type="EMBL" id="JAFKCV010000010">
    <property type="protein sequence ID" value="MBN7826686.1"/>
    <property type="molecule type" value="Genomic_DNA"/>
</dbReference>
<organism evidence="5 6">
    <name type="scientific">Bowmanella dokdonensis</name>
    <dbReference type="NCBI Taxonomy" id="751969"/>
    <lineage>
        <taxon>Bacteria</taxon>
        <taxon>Pseudomonadati</taxon>
        <taxon>Pseudomonadota</taxon>
        <taxon>Gammaproteobacteria</taxon>
        <taxon>Alteromonadales</taxon>
        <taxon>Alteromonadaceae</taxon>
        <taxon>Bowmanella</taxon>
    </lineage>
</organism>
<dbReference type="InterPro" id="IPR050469">
    <property type="entry name" value="Diguanylate_Cyclase"/>
</dbReference>
<keyword evidence="6" id="KW-1185">Reference proteome</keyword>
<comment type="catalytic activity">
    <reaction evidence="2">
        <text>2 GTP = 3',3'-c-di-GMP + 2 diphosphate</text>
        <dbReference type="Rhea" id="RHEA:24898"/>
        <dbReference type="ChEBI" id="CHEBI:33019"/>
        <dbReference type="ChEBI" id="CHEBI:37565"/>
        <dbReference type="ChEBI" id="CHEBI:58805"/>
        <dbReference type="EC" id="2.7.7.65"/>
    </reaction>
</comment>
<dbReference type="Pfam" id="PF00990">
    <property type="entry name" value="GGDEF"/>
    <property type="match status" value="1"/>
</dbReference>
<evidence type="ECO:0000256" key="3">
    <source>
        <dbReference type="SAM" id="Phobius"/>
    </source>
</evidence>
<evidence type="ECO:0000313" key="5">
    <source>
        <dbReference type="EMBL" id="MBN7826686.1"/>
    </source>
</evidence>
<dbReference type="GO" id="GO:1902201">
    <property type="term" value="P:negative regulation of bacterial-type flagellum-dependent cell motility"/>
    <property type="evidence" value="ECO:0007669"/>
    <property type="project" value="TreeGrafter"/>
</dbReference>
<dbReference type="SMART" id="SM00267">
    <property type="entry name" value="GGDEF"/>
    <property type="match status" value="1"/>
</dbReference>
<accession>A0A939DRM9</accession>
<keyword evidence="3" id="KW-0472">Membrane</keyword>
<dbReference type="InterPro" id="IPR000160">
    <property type="entry name" value="GGDEF_dom"/>
</dbReference>
<feature type="transmembrane region" description="Helical" evidence="3">
    <location>
        <begin position="44"/>
        <end position="64"/>
    </location>
</feature>
<feature type="transmembrane region" description="Helical" evidence="3">
    <location>
        <begin position="101"/>
        <end position="122"/>
    </location>
</feature>
<comment type="caution">
    <text evidence="5">The sequence shown here is derived from an EMBL/GenBank/DDBJ whole genome shotgun (WGS) entry which is preliminary data.</text>
</comment>
<dbReference type="PANTHER" id="PTHR45138:SF9">
    <property type="entry name" value="DIGUANYLATE CYCLASE DGCM-RELATED"/>
    <property type="match status" value="1"/>
</dbReference>
<name>A0A939DRM9_9ALTE</name>
<dbReference type="GO" id="GO:0052621">
    <property type="term" value="F:diguanylate cyclase activity"/>
    <property type="evidence" value="ECO:0007669"/>
    <property type="project" value="UniProtKB-EC"/>
</dbReference>
<dbReference type="Gene3D" id="3.30.70.270">
    <property type="match status" value="1"/>
</dbReference>
<dbReference type="NCBIfam" id="TIGR00254">
    <property type="entry name" value="GGDEF"/>
    <property type="match status" value="1"/>
</dbReference>